<feature type="chain" id="PRO_5016411553" evidence="13">
    <location>
        <begin position="23"/>
        <end position="704"/>
    </location>
</feature>
<evidence type="ECO:0000256" key="6">
    <source>
        <dbReference type="ARBA" id="ARBA00023004"/>
    </source>
</evidence>
<evidence type="ECO:0000259" key="15">
    <source>
        <dbReference type="Pfam" id="PF07715"/>
    </source>
</evidence>
<dbReference type="Pfam" id="PF00593">
    <property type="entry name" value="TonB_dep_Rec_b-barrel"/>
    <property type="match status" value="1"/>
</dbReference>
<comment type="similarity">
    <text evidence="11 12">Belongs to the TonB-dependent receptor family.</text>
</comment>
<keyword evidence="17" id="KW-1185">Reference proteome</keyword>
<dbReference type="Pfam" id="PF07715">
    <property type="entry name" value="Plug"/>
    <property type="match status" value="1"/>
</dbReference>
<feature type="domain" description="TonB-dependent receptor-like beta-barrel" evidence="14">
    <location>
        <begin position="222"/>
        <end position="670"/>
    </location>
</feature>
<evidence type="ECO:0000256" key="8">
    <source>
        <dbReference type="ARBA" id="ARBA00023077"/>
    </source>
</evidence>
<dbReference type="CDD" id="cd01347">
    <property type="entry name" value="ligand_gated_channel"/>
    <property type="match status" value="1"/>
</dbReference>
<dbReference type="PANTHER" id="PTHR32552:SF81">
    <property type="entry name" value="TONB-DEPENDENT OUTER MEMBRANE RECEPTOR"/>
    <property type="match status" value="1"/>
</dbReference>
<evidence type="ECO:0000256" key="11">
    <source>
        <dbReference type="PROSITE-ProRule" id="PRU01360"/>
    </source>
</evidence>
<dbReference type="InterPro" id="IPR000531">
    <property type="entry name" value="Beta-barrel_TonB"/>
</dbReference>
<dbReference type="SUPFAM" id="SSF56935">
    <property type="entry name" value="Porins"/>
    <property type="match status" value="1"/>
</dbReference>
<comment type="subcellular location">
    <subcellularLocation>
        <location evidence="1 11">Cell outer membrane</location>
        <topology evidence="1 11">Multi-pass membrane protein</topology>
    </subcellularLocation>
</comment>
<evidence type="ECO:0000256" key="9">
    <source>
        <dbReference type="ARBA" id="ARBA00023136"/>
    </source>
</evidence>
<dbReference type="GO" id="GO:0009279">
    <property type="term" value="C:cell outer membrane"/>
    <property type="evidence" value="ECO:0007669"/>
    <property type="project" value="UniProtKB-SubCell"/>
</dbReference>
<evidence type="ECO:0000259" key="14">
    <source>
        <dbReference type="Pfam" id="PF00593"/>
    </source>
</evidence>
<name>A0A317T4E0_9CHLB</name>
<keyword evidence="10 11" id="KW-0998">Cell outer membrane</keyword>
<dbReference type="InterPro" id="IPR036942">
    <property type="entry name" value="Beta-barrel_TonB_sf"/>
</dbReference>
<dbReference type="EMBL" id="PDNZ01000011">
    <property type="protein sequence ID" value="PWW81060.1"/>
    <property type="molecule type" value="Genomic_DNA"/>
</dbReference>
<comment type="caution">
    <text evidence="16">The sequence shown here is derived from an EMBL/GenBank/DDBJ whole genome shotgun (WGS) entry which is preliminary data.</text>
</comment>
<evidence type="ECO:0000256" key="2">
    <source>
        <dbReference type="ARBA" id="ARBA00022448"/>
    </source>
</evidence>
<evidence type="ECO:0000256" key="5">
    <source>
        <dbReference type="ARBA" id="ARBA00022692"/>
    </source>
</evidence>
<reference evidence="17" key="1">
    <citation type="submission" date="2017-10" db="EMBL/GenBank/DDBJ databases">
        <authorList>
            <person name="Gaisin V.A."/>
            <person name="Rysina M.S."/>
            <person name="Grouzdev D.S."/>
        </authorList>
    </citation>
    <scope>NUCLEOTIDE SEQUENCE [LARGE SCALE GENOMIC DNA]</scope>
    <source>
        <strain evidence="17">V1</strain>
    </source>
</reference>
<dbReference type="OrthoDB" id="596248at2"/>
<evidence type="ECO:0000256" key="13">
    <source>
        <dbReference type="SAM" id="SignalP"/>
    </source>
</evidence>
<keyword evidence="2 11" id="KW-0813">Transport</keyword>
<proteinExistence type="inferred from homology"/>
<dbReference type="InterPro" id="IPR012910">
    <property type="entry name" value="Plug_dom"/>
</dbReference>
<dbReference type="Proteomes" id="UP000246278">
    <property type="component" value="Unassembled WGS sequence"/>
</dbReference>
<keyword evidence="4" id="KW-0410">Iron transport</keyword>
<dbReference type="Gene3D" id="2.40.170.20">
    <property type="entry name" value="TonB-dependent receptor, beta-barrel domain"/>
    <property type="match status" value="1"/>
</dbReference>
<dbReference type="GO" id="GO:0006826">
    <property type="term" value="P:iron ion transport"/>
    <property type="evidence" value="ECO:0007669"/>
    <property type="project" value="UniProtKB-KW"/>
</dbReference>
<keyword evidence="7" id="KW-0406">Ion transport</keyword>
<feature type="signal peptide" evidence="13">
    <location>
        <begin position="1"/>
        <end position="22"/>
    </location>
</feature>
<evidence type="ECO:0000256" key="12">
    <source>
        <dbReference type="RuleBase" id="RU003357"/>
    </source>
</evidence>
<dbReference type="PANTHER" id="PTHR32552">
    <property type="entry name" value="FERRICHROME IRON RECEPTOR-RELATED"/>
    <property type="match status" value="1"/>
</dbReference>
<sequence length="704" mass="78054">MRFGKIIVFAFCIGSVCSFVPAMSWCSEEESGATMEMPEMIVTANKIEEDVQDVPQSITVIDDEVLKEKEIKDVTGIISEIPNMNYTSSYAGQVNFRGLSTSLLTSNNPVVIYIDGVPSTNQYGYDASLVNAERVEVLRGPQGTLYGKDAIGGVIKVVTKEPVNEWHGSIGAGYGSYNDMEGSLNVSGSLIEDKLYLGLNGRYQQDDGWITNDYTGDDEFNKSSLYNLGSYLLYTPTDRFTAKLTLSNDYSEIYGITGYGLPSGTRASEFDRDDAEHSSFDEDFVEETEVMAQSLHLKYEFDSVTLTSTTTHRDVETDGINDRDAQANTSYDGLIGFSATDSETWTEELRLSSNNTEGVRWVAGAYFDTEDIKKGPDGIQMSFSGNDYEMSYRSKTESETQALFGQIMIPFLDSFELTLGARYQRIDKEMDLDTYYGLVGASSDLIYSIQPDETWDVFLPKVALSYKLNDTWITYASVAKGYMPGGFNFYASSGSEEDISFGPEQSINYEIGAKAEFARARLAAAVFYMDIDGIQISKYDNEIDMWVTDNAGGAYSLGAELELTYFLTDSIELTAALGIIEAEYDDYDTGTVDYDGESISGTPSHTARIGLAYYHPNGIYARGDVRSLGEVPYYDSSNNEFDELDSYITADVKVGYRFEGYDIYAYCNNLTDEEYITSFQTASMKAVASYGDPRAFGIGACYNF</sequence>
<keyword evidence="6" id="KW-0408">Iron</keyword>
<dbReference type="PROSITE" id="PS52016">
    <property type="entry name" value="TONB_DEPENDENT_REC_3"/>
    <property type="match status" value="1"/>
</dbReference>
<accession>A0A317T4E0</accession>
<keyword evidence="13" id="KW-0732">Signal</keyword>
<evidence type="ECO:0000256" key="1">
    <source>
        <dbReference type="ARBA" id="ARBA00004571"/>
    </source>
</evidence>
<evidence type="ECO:0000256" key="10">
    <source>
        <dbReference type="ARBA" id="ARBA00023237"/>
    </source>
</evidence>
<keyword evidence="16" id="KW-0675">Receptor</keyword>
<evidence type="ECO:0000313" key="17">
    <source>
        <dbReference type="Proteomes" id="UP000246278"/>
    </source>
</evidence>
<protein>
    <submittedName>
        <fullName evidence="16">TonB-dependent siderophore receptor</fullName>
    </submittedName>
</protein>
<gene>
    <name evidence="16" type="ORF">CR164_12410</name>
</gene>
<feature type="domain" description="TonB-dependent receptor plug" evidence="15">
    <location>
        <begin position="51"/>
        <end position="154"/>
    </location>
</feature>
<dbReference type="InterPro" id="IPR039426">
    <property type="entry name" value="TonB-dep_rcpt-like"/>
</dbReference>
<evidence type="ECO:0000256" key="3">
    <source>
        <dbReference type="ARBA" id="ARBA00022452"/>
    </source>
</evidence>
<organism evidence="16 17">
    <name type="scientific">Prosthecochloris marina</name>
    <dbReference type="NCBI Taxonomy" id="2017681"/>
    <lineage>
        <taxon>Bacteria</taxon>
        <taxon>Pseudomonadati</taxon>
        <taxon>Chlorobiota</taxon>
        <taxon>Chlorobiia</taxon>
        <taxon>Chlorobiales</taxon>
        <taxon>Chlorobiaceae</taxon>
        <taxon>Prosthecochloris</taxon>
    </lineage>
</organism>
<keyword evidence="9 11" id="KW-0472">Membrane</keyword>
<keyword evidence="5 11" id="KW-0812">Transmembrane</keyword>
<evidence type="ECO:0000256" key="7">
    <source>
        <dbReference type="ARBA" id="ARBA00023065"/>
    </source>
</evidence>
<keyword evidence="8 12" id="KW-0798">TonB box</keyword>
<evidence type="ECO:0000256" key="4">
    <source>
        <dbReference type="ARBA" id="ARBA00022496"/>
    </source>
</evidence>
<keyword evidence="3 11" id="KW-1134">Transmembrane beta strand</keyword>
<dbReference type="AlphaFoldDB" id="A0A317T4E0"/>
<evidence type="ECO:0000313" key="16">
    <source>
        <dbReference type="EMBL" id="PWW81060.1"/>
    </source>
</evidence>